<evidence type="ECO:0000313" key="1">
    <source>
        <dbReference type="EMBL" id="TDR37839.1"/>
    </source>
</evidence>
<dbReference type="OrthoDB" id="4555029at2"/>
<dbReference type="RefSeq" id="WP_133821621.1">
    <property type="nucleotide sequence ID" value="NZ_SNZH01000023.1"/>
</dbReference>
<dbReference type="InterPro" id="IPR011989">
    <property type="entry name" value="ARM-like"/>
</dbReference>
<evidence type="ECO:0008006" key="3">
    <source>
        <dbReference type="Google" id="ProtNLM"/>
    </source>
</evidence>
<accession>A0A4R6YL53</accession>
<proteinExistence type="predicted"/>
<dbReference type="AlphaFoldDB" id="A0A4R6YL53"/>
<organism evidence="1 2">
    <name type="scientific">Tahibacter aquaticus</name>
    <dbReference type="NCBI Taxonomy" id="520092"/>
    <lineage>
        <taxon>Bacteria</taxon>
        <taxon>Pseudomonadati</taxon>
        <taxon>Pseudomonadota</taxon>
        <taxon>Gammaproteobacteria</taxon>
        <taxon>Lysobacterales</taxon>
        <taxon>Rhodanobacteraceae</taxon>
        <taxon>Tahibacter</taxon>
    </lineage>
</organism>
<evidence type="ECO:0000313" key="2">
    <source>
        <dbReference type="Proteomes" id="UP000295293"/>
    </source>
</evidence>
<dbReference type="Proteomes" id="UP000295293">
    <property type="component" value="Unassembled WGS sequence"/>
</dbReference>
<gene>
    <name evidence="1" type="ORF">DFR29_12313</name>
</gene>
<name>A0A4R6YL53_9GAMM</name>
<dbReference type="EMBL" id="SNZH01000023">
    <property type="protein sequence ID" value="TDR37839.1"/>
    <property type="molecule type" value="Genomic_DNA"/>
</dbReference>
<protein>
    <recommendedName>
        <fullName evidence="3">HEAT repeat protein</fullName>
    </recommendedName>
</protein>
<comment type="caution">
    <text evidence="1">The sequence shown here is derived from an EMBL/GenBank/DDBJ whole genome shotgun (WGS) entry which is preliminary data.</text>
</comment>
<dbReference type="Gene3D" id="1.25.10.10">
    <property type="entry name" value="Leucine-rich Repeat Variant"/>
    <property type="match status" value="1"/>
</dbReference>
<keyword evidence="2" id="KW-1185">Reference proteome</keyword>
<reference evidence="1 2" key="1">
    <citation type="submission" date="2019-03" db="EMBL/GenBank/DDBJ databases">
        <title>Genomic Encyclopedia of Type Strains, Phase IV (KMG-IV): sequencing the most valuable type-strain genomes for metagenomic binning, comparative biology and taxonomic classification.</title>
        <authorList>
            <person name="Goeker M."/>
        </authorList>
    </citation>
    <scope>NUCLEOTIDE SEQUENCE [LARGE SCALE GENOMIC DNA]</scope>
    <source>
        <strain evidence="1 2">DSM 21667</strain>
    </source>
</reference>
<sequence length="149" mass="16323">MTPLSTEQRDALREITAAIESMDGGAFDDALVRAFSTGLHESLVEPLIAAANATWHTRHEDVVHALQQLRPPLAVAVLEHLALSDHTALHYDGGLALVRKCTWALADIGTAEAKQALARLATNHNTAFAAFAVRRIERWDDELGRKRGR</sequence>